<dbReference type="InterPro" id="IPR050341">
    <property type="entry name" value="PP1_catalytic_subunit"/>
</dbReference>
<dbReference type="SUPFAM" id="SSF56300">
    <property type="entry name" value="Metallo-dependent phosphatases"/>
    <property type="match status" value="1"/>
</dbReference>
<dbReference type="InterPro" id="IPR029052">
    <property type="entry name" value="Metallo-depent_PP-like"/>
</dbReference>
<feature type="compositionally biased region" description="Acidic residues" evidence="2">
    <location>
        <begin position="1388"/>
        <end position="1397"/>
    </location>
</feature>
<evidence type="ECO:0000259" key="4">
    <source>
        <dbReference type="PROSITE" id="PS00125"/>
    </source>
</evidence>
<dbReference type="InterPro" id="IPR006186">
    <property type="entry name" value="Ser/Thr-sp_prot-phosphatase"/>
</dbReference>
<dbReference type="OrthoDB" id="5905743at2759"/>
<keyword evidence="6" id="KW-1185">Reference proteome</keyword>
<proteinExistence type="inferred from homology"/>
<feature type="compositionally biased region" description="Basic and acidic residues" evidence="2">
    <location>
        <begin position="1131"/>
        <end position="1141"/>
    </location>
</feature>
<dbReference type="EMBL" id="DS268411">
    <property type="protein sequence ID" value="EFP02748.1"/>
    <property type="molecule type" value="Genomic_DNA"/>
</dbReference>
<dbReference type="PRINTS" id="PR00114">
    <property type="entry name" value="STPHPHTASE"/>
</dbReference>
<dbReference type="InParanoid" id="E3LMJ7"/>
<evidence type="ECO:0000256" key="1">
    <source>
        <dbReference type="RuleBase" id="RU004273"/>
    </source>
</evidence>
<dbReference type="CDD" id="cd00144">
    <property type="entry name" value="MPP_PPP_family"/>
    <property type="match status" value="1"/>
</dbReference>
<name>E3LMJ7_CAERE</name>
<dbReference type="Pfam" id="PF00149">
    <property type="entry name" value="Metallophos"/>
    <property type="match status" value="1"/>
</dbReference>
<keyword evidence="3" id="KW-0472">Membrane</keyword>
<feature type="region of interest" description="Disordered" evidence="2">
    <location>
        <begin position="1386"/>
        <end position="1405"/>
    </location>
</feature>
<keyword evidence="3" id="KW-0812">Transmembrane</keyword>
<dbReference type="PANTHER" id="PTHR11668">
    <property type="entry name" value="SERINE/THREONINE PROTEIN PHOSPHATASE"/>
    <property type="match status" value="1"/>
</dbReference>
<dbReference type="Proteomes" id="UP000008281">
    <property type="component" value="Unassembled WGS sequence"/>
</dbReference>
<dbReference type="STRING" id="31234.E3LMJ7"/>
<feature type="compositionally biased region" description="Low complexity" evidence="2">
    <location>
        <begin position="1145"/>
        <end position="1178"/>
    </location>
</feature>
<feature type="compositionally biased region" description="Low complexity" evidence="2">
    <location>
        <begin position="1119"/>
        <end position="1130"/>
    </location>
</feature>
<comment type="similarity">
    <text evidence="1">Belongs to the PPP phosphatase family.</text>
</comment>
<feature type="transmembrane region" description="Helical" evidence="3">
    <location>
        <begin position="1087"/>
        <end position="1110"/>
    </location>
</feature>
<comment type="catalytic activity">
    <reaction evidence="1">
        <text>O-phospho-L-threonyl-[protein] + H2O = L-threonyl-[protein] + phosphate</text>
        <dbReference type="Rhea" id="RHEA:47004"/>
        <dbReference type="Rhea" id="RHEA-COMP:11060"/>
        <dbReference type="Rhea" id="RHEA-COMP:11605"/>
        <dbReference type="ChEBI" id="CHEBI:15377"/>
        <dbReference type="ChEBI" id="CHEBI:30013"/>
        <dbReference type="ChEBI" id="CHEBI:43474"/>
        <dbReference type="ChEBI" id="CHEBI:61977"/>
        <dbReference type="EC" id="3.1.3.16"/>
    </reaction>
</comment>
<dbReference type="OMA" id="IARINMK"/>
<evidence type="ECO:0000313" key="5">
    <source>
        <dbReference type="EMBL" id="EFP02748.1"/>
    </source>
</evidence>
<organism evidence="6">
    <name type="scientific">Caenorhabditis remanei</name>
    <name type="common">Caenorhabditis vulgaris</name>
    <dbReference type="NCBI Taxonomy" id="31234"/>
    <lineage>
        <taxon>Eukaryota</taxon>
        <taxon>Metazoa</taxon>
        <taxon>Ecdysozoa</taxon>
        <taxon>Nematoda</taxon>
        <taxon>Chromadorea</taxon>
        <taxon>Rhabditida</taxon>
        <taxon>Rhabditina</taxon>
        <taxon>Rhabditomorpha</taxon>
        <taxon>Rhabditoidea</taxon>
        <taxon>Rhabditidae</taxon>
        <taxon>Peloderinae</taxon>
        <taxon>Caenorhabditis</taxon>
    </lineage>
</organism>
<protein>
    <recommendedName>
        <fullName evidence="1">Serine/threonine-protein phosphatase</fullName>
        <ecNumber evidence="1">3.1.3.16</ecNumber>
    </recommendedName>
</protein>
<dbReference type="Pfam" id="PF02206">
    <property type="entry name" value="WSN"/>
    <property type="match status" value="1"/>
</dbReference>
<dbReference type="GO" id="GO:0004722">
    <property type="term" value="F:protein serine/threonine phosphatase activity"/>
    <property type="evidence" value="ECO:0007669"/>
    <property type="project" value="UniProtKB-EC"/>
</dbReference>
<evidence type="ECO:0000256" key="3">
    <source>
        <dbReference type="SAM" id="Phobius"/>
    </source>
</evidence>
<dbReference type="eggNOG" id="KOG0374">
    <property type="taxonomic scope" value="Eukaryota"/>
</dbReference>
<dbReference type="InterPro" id="IPR004843">
    <property type="entry name" value="Calcineurin-like_PHP"/>
</dbReference>
<dbReference type="SMART" id="SM00156">
    <property type="entry name" value="PP2Ac"/>
    <property type="match status" value="1"/>
</dbReference>
<keyword evidence="1" id="KW-0378">Hydrolase</keyword>
<feature type="domain" description="Serine/threonine specific protein phosphatases" evidence="4">
    <location>
        <begin position="171"/>
        <end position="176"/>
    </location>
</feature>
<feature type="compositionally biased region" description="Polar residues" evidence="2">
    <location>
        <begin position="1180"/>
        <end position="1190"/>
    </location>
</feature>
<gene>
    <name evidence="5" type="ORF">CRE_28460</name>
</gene>
<dbReference type="PROSITE" id="PS00125">
    <property type="entry name" value="SER_THR_PHOSPHATASE"/>
    <property type="match status" value="1"/>
</dbReference>
<feature type="region of interest" description="Disordered" evidence="2">
    <location>
        <begin position="1116"/>
        <end position="1195"/>
    </location>
</feature>
<dbReference type="Gene3D" id="3.60.21.10">
    <property type="match status" value="1"/>
</dbReference>
<dbReference type="EC" id="3.1.3.16" evidence="1"/>
<evidence type="ECO:0000256" key="2">
    <source>
        <dbReference type="SAM" id="MobiDB-lite"/>
    </source>
</evidence>
<reference evidence="5" key="1">
    <citation type="submission" date="2007-07" db="EMBL/GenBank/DDBJ databases">
        <title>PCAP assembly of the Caenorhabditis remanei genome.</title>
        <authorList>
            <consortium name="The Caenorhabditis remanei Sequencing Consortium"/>
            <person name="Wilson R.K."/>
        </authorList>
    </citation>
    <scope>NUCLEOTIDE SEQUENCE [LARGE SCALE GENOMIC DNA]</scope>
    <source>
        <strain evidence="5">PB4641</strain>
    </source>
</reference>
<evidence type="ECO:0000313" key="6">
    <source>
        <dbReference type="Proteomes" id="UP000008281"/>
    </source>
</evidence>
<keyword evidence="3" id="KW-1133">Transmembrane helix</keyword>
<sequence>MFSLFPSLKKLRRKYSKDDHKNSKVEKRRERNLKFVHMIVEQITTNYQEETFLPFEIQQHLNRILLEHSEEIGRVAVDVTGETLVIGGTHAQFSYLFAILCNSLYVHENGGYLKRNVKYCKLRSSTLSMRRNTTFRLTFLGDYVDRGTESLRCLNLLFCLRFMFGNQIQLLRGNHETRSINLKYGLNKECTRIYSQQQGNEIFESWNRIFNHLPYIARINMKVICMHGGIPSGFKSLTFKTLRNEVVDGFEVYAGGQLITLFSAVNYGNNESPAATLLFKSNGEIIVHEYDPQLIQDDEREKQDLKFDEDLTVYEELDTQKPMNTSAIAAVPTVAVIGFIAGAYYLSDKISAPGTDLSATQDLFAQKSAVFTRVVNGISINQQLVNGPFDEDQLMKELFPLGSNISLRHFGNSTISKLPDDFKLLQTVIGSECTGDSGCGIHKIMIAEMNKTEEMDKDFHSFEKLLIDPQTQNGTVNFTSQNMTITVPTDSVRGWTTKLQDLKKIMNGKTKNMETFFWKVGELKEVLKNFENTSKELKKLNDFLVDIHDKVTEKAKMMSLIAKLSSVQQFKQELETTQIRYNNLVSQLTSEFMVDIKLKLKELIGPTSQMEKNLTVGFPNGFADMRLVLSDHQNEWLTNLLNFGKDLKQLTLRLKPLKELVTDVEPIYKSWKEIDYESASHSLFEMNSFVDSLIVPSEIVKVLEDVHNCMSNVDLNDKFHVDMDASMKKLNETTTELNVVITPISVFNQPESVKAIGELIAAIRNDETGSYSRIENVKTFNISISILENLHTSLNAIKLEKFEESLDFINTLKSLFVTPFHKWSGKVDFPKLVSCMGKTQFQKKIEMLNPSATRLALMTPENPQVLDIDKLITSIEKPSHLVKTIKIKLPKRYRRRRATDKIFLKNAGMSSKDLGDINLLVQKLISVKKLEQHLQNLINGKKTIFDIIEKVTDSIEKKSLKMLWNDNTVKSLENILKIATKLDERIKTQKKIEMITDFKDPFNIASEVNESKVDTKQMEKALRGKVQDKLLAESLNALKTLDLKFAKYDKTKTEKALSNVQQYFDSLFGISRGVTSTSTQTETDNTYYYIGGVGLFILAAGTCAGIFFCLKRNKKNENHTSNSKSTSSKNSDGKAVNKMERGLASTGKSSLTTGSKSTSVTQSASTVSTASSTNTASKPTHPQTTKNASKTSKRVRTYRKGVEVIPITVQGDRNFQIIKNPDGNFFIEHSSGRLGWSAKTPNPNIEVPEDTKKELPMKKIKDAFKILDETNTASRIPKTINATTTTPTETKKINVTPWTEAVLINSYRKEELQANMQTLDLSNWQSKLKKEVFVIGNSFDNVLPAKIQSIEEPLIDATQESEVSTKVLKTAESVIPVKASGSNINTAEEFESAENADWDEKGREAETQMKELLRKTRLGSVPLKK</sequence>
<dbReference type="HOGENOM" id="CLU_252822_0_0_1"/>
<dbReference type="InterPro" id="IPR003125">
    <property type="entry name" value="WSN"/>
</dbReference>
<dbReference type="PANTHER" id="PTHR11668:SF496">
    <property type="entry name" value="SERINE_THREONINE-PROTEIN PHOSPHATASE"/>
    <property type="match status" value="1"/>
</dbReference>
<accession>E3LMJ7</accession>